<dbReference type="EMBL" id="CP029843">
    <property type="protein sequence ID" value="AWV07907.1"/>
    <property type="molecule type" value="Genomic_DNA"/>
</dbReference>
<accession>A0A2U9T9I6</accession>
<sequence>MSDTLLVSTRKGLFVLERGVEAPWRIARTAFLGDNVTLTAADPRDGSWYAVLDLGHFGTKLHRSSDRGRSWEELAVPAYAEGQMAHTGDGKAPTPATLKLLWSLVPGGADEPGRLWAGTIPGGLFRSDDGARSWQLVESLWQYPGRGDWFGGGYDWPGIHSICVDPRDPRCLRVAVSTGGVWQSDDGGDGWRQIAQGMFAEYMPPEQRNEPGVQDVHRMVQCRAAPDCLWAQHHNGVFRSTGGGGDWQEVANVAPSVFGFAVAVHPRDPDTAWFVPAVKDERRYPVDGRLVVARTRDGGRSFQVLDDGLPTVPAYDLVYRHALAIDAGGDRLAFGSTTGGVWTSDDQGDRWTPLAARLPPVHAVELVA</sequence>
<evidence type="ECO:0008006" key="3">
    <source>
        <dbReference type="Google" id="ProtNLM"/>
    </source>
</evidence>
<dbReference type="InterPro" id="IPR015943">
    <property type="entry name" value="WD40/YVTN_repeat-like_dom_sf"/>
</dbReference>
<dbReference type="SUPFAM" id="SSF110296">
    <property type="entry name" value="Oligoxyloglucan reducing end-specific cellobiohydrolase"/>
    <property type="match status" value="1"/>
</dbReference>
<dbReference type="OrthoDB" id="5711096at2"/>
<organism evidence="1 2">
    <name type="scientific">Marilutibacter maris</name>
    <dbReference type="NCBI Taxonomy" id="1605891"/>
    <lineage>
        <taxon>Bacteria</taxon>
        <taxon>Pseudomonadati</taxon>
        <taxon>Pseudomonadota</taxon>
        <taxon>Gammaproteobacteria</taxon>
        <taxon>Lysobacterales</taxon>
        <taxon>Lysobacteraceae</taxon>
        <taxon>Marilutibacter</taxon>
    </lineage>
</organism>
<gene>
    <name evidence="1" type="ORF">C9I47_2224</name>
</gene>
<evidence type="ECO:0000313" key="2">
    <source>
        <dbReference type="Proteomes" id="UP000249447"/>
    </source>
</evidence>
<keyword evidence="2" id="KW-1185">Reference proteome</keyword>
<dbReference type="Gene3D" id="2.130.10.10">
    <property type="entry name" value="YVTN repeat-like/Quinoprotein amine dehydrogenase"/>
    <property type="match status" value="1"/>
</dbReference>
<dbReference type="KEGG" id="lmb:C9I47_2224"/>
<dbReference type="AlphaFoldDB" id="A0A2U9T9I6"/>
<dbReference type="PANTHER" id="PTHR43739:SF5">
    <property type="entry name" value="EXO-ALPHA-SIALIDASE"/>
    <property type="match status" value="1"/>
</dbReference>
<name>A0A2U9T9I6_9GAMM</name>
<dbReference type="InterPro" id="IPR052025">
    <property type="entry name" value="Xyloglucanase_GH74"/>
</dbReference>
<proteinExistence type="predicted"/>
<evidence type="ECO:0000313" key="1">
    <source>
        <dbReference type="EMBL" id="AWV07907.1"/>
    </source>
</evidence>
<dbReference type="RefSeq" id="WP_111266974.1">
    <property type="nucleotide sequence ID" value="NZ_CP029843.1"/>
</dbReference>
<dbReference type="PANTHER" id="PTHR43739">
    <property type="entry name" value="XYLOGLUCANASE (EUROFUNG)"/>
    <property type="match status" value="1"/>
</dbReference>
<protein>
    <recommendedName>
        <fullName evidence="3">Exo-alpha-sialidase</fullName>
    </recommendedName>
</protein>
<dbReference type="GO" id="GO:0010411">
    <property type="term" value="P:xyloglucan metabolic process"/>
    <property type="evidence" value="ECO:0007669"/>
    <property type="project" value="TreeGrafter"/>
</dbReference>
<reference evidence="1 2" key="1">
    <citation type="submission" date="2018-05" db="EMBL/GenBank/DDBJ databases">
        <title>The complete genome of Lysobacter maris HZ9B, a marine bacterium antagonistic against terrestrial plant pathogens.</title>
        <authorList>
            <person name="Zhang X.-Q."/>
        </authorList>
    </citation>
    <scope>NUCLEOTIDE SEQUENCE [LARGE SCALE GENOMIC DNA]</scope>
    <source>
        <strain evidence="1 2">HZ9B</strain>
    </source>
</reference>
<dbReference type="CDD" id="cd15482">
    <property type="entry name" value="Sialidase_non-viral"/>
    <property type="match status" value="1"/>
</dbReference>
<dbReference type="Proteomes" id="UP000249447">
    <property type="component" value="Chromosome"/>
</dbReference>